<dbReference type="PANTHER" id="PTHR43038">
    <property type="entry name" value="ATP-BINDING CASSETTE, SUB-FAMILY H, MEMBER 1"/>
    <property type="match status" value="1"/>
</dbReference>
<name>T1JR84_TETUR</name>
<feature type="transmembrane region" description="Helical" evidence="7">
    <location>
        <begin position="618"/>
        <end position="638"/>
    </location>
</feature>
<reference evidence="11" key="1">
    <citation type="submission" date="2011-08" db="EMBL/GenBank/DDBJ databases">
        <authorList>
            <person name="Rombauts S."/>
        </authorList>
    </citation>
    <scope>NUCLEOTIDE SEQUENCE</scope>
    <source>
        <strain evidence="11">London</strain>
    </source>
</reference>
<feature type="transmembrane region" description="Helical" evidence="7">
    <location>
        <begin position="650"/>
        <end position="670"/>
    </location>
</feature>
<feature type="domain" description="ABC transmembrane type-2" evidence="9">
    <location>
        <begin position="505"/>
        <end position="733"/>
    </location>
</feature>
<dbReference type="Gene3D" id="3.40.50.300">
    <property type="entry name" value="P-loop containing nucleotide triphosphate hydrolases"/>
    <property type="match status" value="1"/>
</dbReference>
<evidence type="ECO:0000313" key="11">
    <source>
        <dbReference type="Proteomes" id="UP000015104"/>
    </source>
</evidence>
<dbReference type="Pfam" id="PF00005">
    <property type="entry name" value="ABC_tran"/>
    <property type="match status" value="1"/>
</dbReference>
<dbReference type="CDD" id="cd03230">
    <property type="entry name" value="ABC_DR_subfamily_A"/>
    <property type="match status" value="1"/>
</dbReference>
<organism evidence="10 11">
    <name type="scientific">Tetranychus urticae</name>
    <name type="common">Two-spotted spider mite</name>
    <dbReference type="NCBI Taxonomy" id="32264"/>
    <lineage>
        <taxon>Eukaryota</taxon>
        <taxon>Metazoa</taxon>
        <taxon>Ecdysozoa</taxon>
        <taxon>Arthropoda</taxon>
        <taxon>Chelicerata</taxon>
        <taxon>Arachnida</taxon>
        <taxon>Acari</taxon>
        <taxon>Acariformes</taxon>
        <taxon>Trombidiformes</taxon>
        <taxon>Prostigmata</taxon>
        <taxon>Eleutherengona</taxon>
        <taxon>Raphignathae</taxon>
        <taxon>Tetranychoidea</taxon>
        <taxon>Tetranychidae</taxon>
        <taxon>Tetranychus</taxon>
    </lineage>
</organism>
<dbReference type="RefSeq" id="XP_025018061.1">
    <property type="nucleotide sequence ID" value="XM_025162293.1"/>
</dbReference>
<evidence type="ECO:0000256" key="7">
    <source>
        <dbReference type="SAM" id="Phobius"/>
    </source>
</evidence>
<dbReference type="SMART" id="SM00382">
    <property type="entry name" value="AAA"/>
    <property type="match status" value="1"/>
</dbReference>
<dbReference type="OrthoDB" id="10255969at2759"/>
<evidence type="ECO:0000259" key="9">
    <source>
        <dbReference type="PROSITE" id="PS51012"/>
    </source>
</evidence>
<keyword evidence="4" id="KW-0067">ATP-binding</keyword>
<dbReference type="InterPro" id="IPR003593">
    <property type="entry name" value="AAA+_ATPase"/>
</dbReference>
<dbReference type="Proteomes" id="UP000015104">
    <property type="component" value="Unassembled WGS sequence"/>
</dbReference>
<accession>T1JR84</accession>
<evidence type="ECO:0000256" key="3">
    <source>
        <dbReference type="ARBA" id="ARBA00022741"/>
    </source>
</evidence>
<evidence type="ECO:0000256" key="6">
    <source>
        <dbReference type="ARBA" id="ARBA00023136"/>
    </source>
</evidence>
<feature type="transmembrane region" description="Helical" evidence="7">
    <location>
        <begin position="708"/>
        <end position="730"/>
    </location>
</feature>
<evidence type="ECO:0000256" key="2">
    <source>
        <dbReference type="ARBA" id="ARBA00022692"/>
    </source>
</evidence>
<dbReference type="GO" id="GO:0005524">
    <property type="term" value="F:ATP binding"/>
    <property type="evidence" value="ECO:0007669"/>
    <property type="project" value="UniProtKB-KW"/>
</dbReference>
<dbReference type="eggNOG" id="KOG0059">
    <property type="taxonomic scope" value="Eukaryota"/>
</dbReference>
<feature type="transmembrane region" description="Helical" evidence="7">
    <location>
        <begin position="584"/>
        <end position="612"/>
    </location>
</feature>
<dbReference type="Gene3D" id="3.40.1710.10">
    <property type="entry name" value="abc type-2 transporter like domain"/>
    <property type="match status" value="1"/>
</dbReference>
<dbReference type="GeneID" id="112539594"/>
<keyword evidence="5 7" id="KW-1133">Transmembrane helix</keyword>
<feature type="domain" description="ABC transporter" evidence="8">
    <location>
        <begin position="37"/>
        <end position="271"/>
    </location>
</feature>
<comment type="subcellular location">
    <subcellularLocation>
        <location evidence="1">Membrane</location>
        <topology evidence="1">Multi-pass membrane protein</topology>
    </subcellularLocation>
</comment>
<feature type="transmembrane region" description="Helical" evidence="7">
    <location>
        <begin position="539"/>
        <end position="563"/>
    </location>
</feature>
<dbReference type="InterPro" id="IPR027417">
    <property type="entry name" value="P-loop_NTPase"/>
</dbReference>
<dbReference type="GO" id="GO:0016020">
    <property type="term" value="C:membrane"/>
    <property type="evidence" value="ECO:0007669"/>
    <property type="project" value="UniProtKB-SubCell"/>
</dbReference>
<dbReference type="PROSITE" id="PS50893">
    <property type="entry name" value="ABC_TRANSPORTER_2"/>
    <property type="match status" value="1"/>
</dbReference>
<dbReference type="AlphaFoldDB" id="T1JR84"/>
<keyword evidence="6 7" id="KW-0472">Membrane</keyword>
<dbReference type="GO" id="GO:0140359">
    <property type="term" value="F:ABC-type transporter activity"/>
    <property type="evidence" value="ECO:0007669"/>
    <property type="project" value="InterPro"/>
</dbReference>
<dbReference type="InterPro" id="IPR047817">
    <property type="entry name" value="ABC2_TM_bact-type"/>
</dbReference>
<reference evidence="10" key="2">
    <citation type="submission" date="2015-06" db="UniProtKB">
        <authorList>
            <consortium name="EnsemblMetazoa"/>
        </authorList>
    </citation>
    <scope>IDENTIFICATION</scope>
</reference>
<dbReference type="PROSITE" id="PS51012">
    <property type="entry name" value="ABC_TM2"/>
    <property type="match status" value="1"/>
</dbReference>
<evidence type="ECO:0000256" key="1">
    <source>
        <dbReference type="ARBA" id="ARBA00004141"/>
    </source>
</evidence>
<keyword evidence="3" id="KW-0547">Nucleotide-binding</keyword>
<dbReference type="EnsemblMetazoa" id="tetur01g05970.1">
    <property type="protein sequence ID" value="tetur01g05970.1"/>
    <property type="gene ID" value="tetur01g05970"/>
</dbReference>
<keyword evidence="11" id="KW-1185">Reference proteome</keyword>
<evidence type="ECO:0000259" key="8">
    <source>
        <dbReference type="PROSITE" id="PS50893"/>
    </source>
</evidence>
<dbReference type="GO" id="GO:0016887">
    <property type="term" value="F:ATP hydrolysis activity"/>
    <property type="evidence" value="ECO:0007669"/>
    <property type="project" value="InterPro"/>
</dbReference>
<dbReference type="PANTHER" id="PTHR43038:SF3">
    <property type="entry name" value="ABC TRANSPORTER G FAMILY MEMBER 20 ISOFORM X1"/>
    <property type="match status" value="1"/>
</dbReference>
<keyword evidence="2 7" id="KW-0812">Transmembrane</keyword>
<dbReference type="Pfam" id="PF12698">
    <property type="entry name" value="ABC2_membrane_3"/>
    <property type="match status" value="1"/>
</dbReference>
<evidence type="ECO:0000256" key="4">
    <source>
        <dbReference type="ARBA" id="ARBA00022840"/>
    </source>
</evidence>
<dbReference type="EMBL" id="CAEY01000446">
    <property type="status" value="NOT_ANNOTATED_CDS"/>
    <property type="molecule type" value="Genomic_DNA"/>
</dbReference>
<dbReference type="KEGG" id="tut:112539594"/>
<dbReference type="InterPro" id="IPR013525">
    <property type="entry name" value="ABC2_TM"/>
</dbReference>
<dbReference type="STRING" id="32264.T1JR84"/>
<evidence type="ECO:0000313" key="10">
    <source>
        <dbReference type="EnsemblMetazoa" id="tetur01g05970.1"/>
    </source>
</evidence>
<proteinExistence type="predicted"/>
<sequence length="734" mass="82118">MSLENDKNSVTLCSYQRVNEKNVIGGGGGFVSETPAVKVCKVRLSYGRGKNAKQILSNIDLTVPEASIYGLLGPSGCGKTTLLRCVVGRLSPSSGSIRIFGFRPGQPGSQIPGPAVGYMPQEIAVYEDFTIEETLIYFGRLFRLSSHVLRERIEFLIKFLDLPSKSRLVANLSGGQKRRVSLAAALVHSPPLLILDEPTVGVDPLLRQSIWQHLVTLTQVERITIIITTHYIEEARQAHVVGLMRHGHLLAEDSPESLLRHYQMETLEEVFLKLCMADATNREVTTSNLSVPPTTELVQSTKKDTKLPSVFSIYSNYSDYNLNPKPEINNLRSSGGKKYESKRLTFGEYWATTMALFWKNMTRLRRNIPVLLFQFALPAIQVILFCICIGADPFNIPLAVVNEDTGQIYSRDFLKELDPYIVDQHNFTSVDEGKEAVRNGSMWGVLHIPERFSQALLARMLRGEEVDNKTIEDSTIKVYPDLTNQQISYTMERTFKEAFQEFAKKALTAAGRNPALAEFPLALGEPVYGELKHQGYLEYMAPGVVVSISYIMATGLTALAFILERRDGLFERSLVAGVDTLQILIAHALTQIIVMVVQIMLVLVFTFLVFDIPSRGPFGWVIVLLLLQGCTGMAFGLVVSATCHQENTAVMMILGTFYPNLILSGIIWPLEAMPYWIRWFSYIQPQTLPTETLRHILSRGWGITEPGVYIGFLVTCSWMAFFLVAAAVIFKYNK</sequence>
<dbReference type="HOGENOM" id="CLU_014367_1_0_1"/>
<evidence type="ECO:0000256" key="5">
    <source>
        <dbReference type="ARBA" id="ARBA00022989"/>
    </source>
</evidence>
<dbReference type="PROSITE" id="PS00211">
    <property type="entry name" value="ABC_TRANSPORTER_1"/>
    <property type="match status" value="1"/>
</dbReference>
<dbReference type="SUPFAM" id="SSF52540">
    <property type="entry name" value="P-loop containing nucleoside triphosphate hydrolases"/>
    <property type="match status" value="1"/>
</dbReference>
<dbReference type="InterPro" id="IPR017871">
    <property type="entry name" value="ABC_transporter-like_CS"/>
</dbReference>
<dbReference type="InterPro" id="IPR003439">
    <property type="entry name" value="ABC_transporter-like_ATP-bd"/>
</dbReference>
<dbReference type="OMA" id="SRYFIER"/>
<protein>
    <submittedName>
        <fullName evidence="10">Uncharacterized protein</fullName>
    </submittedName>
</protein>